<dbReference type="EMBL" id="LFZW01000001">
    <property type="protein sequence ID" value="KMY48293.1"/>
    <property type="molecule type" value="Genomic_DNA"/>
</dbReference>
<dbReference type="InterPro" id="IPR004027">
    <property type="entry name" value="SEC_C_motif"/>
</dbReference>
<dbReference type="Gene3D" id="3.10.450.50">
    <property type="match status" value="1"/>
</dbReference>
<gene>
    <name evidence="2" type="ORF">AC625_01055</name>
</gene>
<reference evidence="3" key="1">
    <citation type="submission" date="2015-07" db="EMBL/GenBank/DDBJ databases">
        <title>Genome sequencing project for genomic taxonomy and phylogenomics of Bacillus-like bacteria.</title>
        <authorList>
            <person name="Liu B."/>
            <person name="Wang J."/>
            <person name="Zhu Y."/>
            <person name="Liu G."/>
            <person name="Chen Q."/>
            <person name="Chen Z."/>
            <person name="Lan J."/>
            <person name="Che J."/>
            <person name="Ge C."/>
            <person name="Shi H."/>
            <person name="Pan Z."/>
            <person name="Liu X."/>
        </authorList>
    </citation>
    <scope>NUCLEOTIDE SEQUENCE [LARGE SCALE GENOMIC DNA]</scope>
    <source>
        <strain evidence="3">FJAT-27997</strain>
    </source>
</reference>
<evidence type="ECO:0000259" key="1">
    <source>
        <dbReference type="Pfam" id="PF05225"/>
    </source>
</evidence>
<dbReference type="Pfam" id="PF02810">
    <property type="entry name" value="SEC-C"/>
    <property type="match status" value="1"/>
</dbReference>
<keyword evidence="3" id="KW-1185">Reference proteome</keyword>
<feature type="domain" description="HTH psq-type" evidence="1">
    <location>
        <begin position="307"/>
        <end position="353"/>
    </location>
</feature>
<dbReference type="PATRIC" id="fig|1679170.3.peg.194"/>
<dbReference type="InterPro" id="IPR007889">
    <property type="entry name" value="HTH_Psq"/>
</dbReference>
<dbReference type="InterPro" id="IPR036915">
    <property type="entry name" value="Cyclin-like_sf"/>
</dbReference>
<dbReference type="Proteomes" id="UP000037146">
    <property type="component" value="Unassembled WGS sequence"/>
</dbReference>
<dbReference type="SUPFAM" id="SSF47954">
    <property type="entry name" value="Cyclin-like"/>
    <property type="match status" value="1"/>
</dbReference>
<name>A0A0K9GNR7_9BACI</name>
<comment type="caution">
    <text evidence="2">The sequence shown here is derived from an EMBL/GenBank/DDBJ whole genome shotgun (WGS) entry which is preliminary data.</text>
</comment>
<dbReference type="STRING" id="1679170.AC625_01055"/>
<organism evidence="2 3">
    <name type="scientific">Peribacillus loiseleuriae</name>
    <dbReference type="NCBI Taxonomy" id="1679170"/>
    <lineage>
        <taxon>Bacteria</taxon>
        <taxon>Bacillati</taxon>
        <taxon>Bacillota</taxon>
        <taxon>Bacilli</taxon>
        <taxon>Bacillales</taxon>
        <taxon>Bacillaceae</taxon>
        <taxon>Peribacillus</taxon>
    </lineage>
</organism>
<dbReference type="SUPFAM" id="SSF103642">
    <property type="entry name" value="Sec-C motif"/>
    <property type="match status" value="1"/>
</dbReference>
<dbReference type="GO" id="GO:0003677">
    <property type="term" value="F:DNA binding"/>
    <property type="evidence" value="ECO:0007669"/>
    <property type="project" value="InterPro"/>
</dbReference>
<proteinExistence type="predicted"/>
<dbReference type="OrthoDB" id="6399948at2"/>
<accession>A0A0K9GNR7</accession>
<evidence type="ECO:0000313" key="2">
    <source>
        <dbReference type="EMBL" id="KMY48293.1"/>
    </source>
</evidence>
<sequence>MVNSDLFFGGIYMGKLNRNAPCECGSGKKYKKCCGRKVDESPTAVHYEEASLMQKALLDFTEKNYKAEINQLLLDYPLPATVGEEVQEIYQFNVNIWGTFTQPFVNGDTIFDTFMKQEGSNIVREKTREIVESWKGTAPVLFSIKELISETITLEDIVTKQTTTLPFTPYANQELGIGEIILGYLVDMGTRSDFFGQFISFEPRHTDNILRTINEQVEAYKHTGGKAEEFMVREFLQIFHSLAAITEGIELPKTETNELVWYNEKERETAEMVKQGMHEEGYPDALIERVQVLWNTYCMEHSPSIRKPEAFAAALEYTVKQLSKGEFSPSQTKLAKKYGVGASTLSNRYKEIEAAVGEKIEI</sequence>
<protein>
    <recommendedName>
        <fullName evidence="1">HTH psq-type domain-containing protein</fullName>
    </recommendedName>
</protein>
<dbReference type="Pfam" id="PF05225">
    <property type="entry name" value="HTH_psq"/>
    <property type="match status" value="1"/>
</dbReference>
<dbReference type="AlphaFoldDB" id="A0A0K9GNR7"/>
<evidence type="ECO:0000313" key="3">
    <source>
        <dbReference type="Proteomes" id="UP000037146"/>
    </source>
</evidence>